<feature type="region of interest" description="Disordered" evidence="2">
    <location>
        <begin position="232"/>
        <end position="257"/>
    </location>
</feature>
<feature type="region of interest" description="Disordered" evidence="2">
    <location>
        <begin position="400"/>
        <end position="493"/>
    </location>
</feature>
<comment type="caution">
    <text evidence="4">The sequence shown here is derived from an EMBL/GenBank/DDBJ whole genome shotgun (WGS) entry which is preliminary data.</text>
</comment>
<dbReference type="PANTHER" id="PTHR11977:SF51">
    <property type="entry name" value="PROTEIN FLIGHTLESS-1 HOMOLOG"/>
    <property type="match status" value="1"/>
</dbReference>
<reference evidence="4" key="1">
    <citation type="submission" date="2020-01" db="EMBL/GenBank/DDBJ databases">
        <title>Development of genomics and gene disruption for Polysphondylium violaceum indicates a role for the polyketide synthase stlB in stalk morphogenesis.</title>
        <authorList>
            <person name="Narita B."/>
            <person name="Kawabe Y."/>
            <person name="Kin K."/>
            <person name="Saito T."/>
            <person name="Gibbs R."/>
            <person name="Kuspa A."/>
            <person name="Muzny D."/>
            <person name="Queller D."/>
            <person name="Richards S."/>
            <person name="Strassman J."/>
            <person name="Sucgang R."/>
            <person name="Worley K."/>
            <person name="Schaap P."/>
        </authorList>
    </citation>
    <scope>NUCLEOTIDE SEQUENCE</scope>
    <source>
        <strain evidence="4">QSvi11</strain>
    </source>
</reference>
<feature type="region of interest" description="Disordered" evidence="2">
    <location>
        <begin position="673"/>
        <end position="736"/>
    </location>
</feature>
<feature type="compositionally biased region" description="Low complexity" evidence="2">
    <location>
        <begin position="1"/>
        <end position="17"/>
    </location>
</feature>
<dbReference type="GO" id="GO:0008154">
    <property type="term" value="P:actin polymerization or depolymerization"/>
    <property type="evidence" value="ECO:0007669"/>
    <property type="project" value="TreeGrafter"/>
</dbReference>
<feature type="region of interest" description="Disordered" evidence="2">
    <location>
        <begin position="160"/>
        <end position="211"/>
    </location>
</feature>
<dbReference type="Gene3D" id="3.40.20.10">
    <property type="entry name" value="Severin"/>
    <property type="match status" value="5"/>
</dbReference>
<protein>
    <recommendedName>
        <fullName evidence="3">HP domain-containing protein</fullName>
    </recommendedName>
</protein>
<dbReference type="PROSITE" id="PS51089">
    <property type="entry name" value="HP"/>
    <property type="match status" value="1"/>
</dbReference>
<evidence type="ECO:0000259" key="3">
    <source>
        <dbReference type="PROSITE" id="PS51089"/>
    </source>
</evidence>
<dbReference type="GO" id="GO:0051015">
    <property type="term" value="F:actin filament binding"/>
    <property type="evidence" value="ECO:0007669"/>
    <property type="project" value="InterPro"/>
</dbReference>
<dbReference type="InterPro" id="IPR029006">
    <property type="entry name" value="ADF-H/Gelsolin-like_dom_sf"/>
</dbReference>
<evidence type="ECO:0000313" key="5">
    <source>
        <dbReference type="Proteomes" id="UP000695562"/>
    </source>
</evidence>
<evidence type="ECO:0000256" key="1">
    <source>
        <dbReference type="ARBA" id="ARBA00022737"/>
    </source>
</evidence>
<dbReference type="InterPro" id="IPR007122">
    <property type="entry name" value="Villin/Gelsolin"/>
</dbReference>
<feature type="compositionally biased region" description="Low complexity" evidence="2">
    <location>
        <begin position="675"/>
        <end position="688"/>
    </location>
</feature>
<dbReference type="GO" id="GO:0015629">
    <property type="term" value="C:actin cytoskeleton"/>
    <property type="evidence" value="ECO:0007669"/>
    <property type="project" value="TreeGrafter"/>
</dbReference>
<feature type="domain" description="HP" evidence="3">
    <location>
        <begin position="1264"/>
        <end position="1326"/>
    </location>
</feature>
<dbReference type="PANTHER" id="PTHR11977">
    <property type="entry name" value="VILLIN"/>
    <property type="match status" value="1"/>
</dbReference>
<feature type="compositionally biased region" description="Low complexity" evidence="2">
    <location>
        <begin position="165"/>
        <end position="178"/>
    </location>
</feature>
<dbReference type="Proteomes" id="UP000695562">
    <property type="component" value="Unassembled WGS sequence"/>
</dbReference>
<dbReference type="EMBL" id="AJWJ01000203">
    <property type="protein sequence ID" value="KAF2073451.1"/>
    <property type="molecule type" value="Genomic_DNA"/>
</dbReference>
<accession>A0A8J4Q3K9</accession>
<dbReference type="InterPro" id="IPR003128">
    <property type="entry name" value="Villin_headpiece"/>
</dbReference>
<keyword evidence="1" id="KW-0677">Repeat</keyword>
<dbReference type="GO" id="GO:0005737">
    <property type="term" value="C:cytoplasm"/>
    <property type="evidence" value="ECO:0007669"/>
    <property type="project" value="TreeGrafter"/>
</dbReference>
<feature type="compositionally biased region" description="Low complexity" evidence="2">
    <location>
        <begin position="702"/>
        <end position="724"/>
    </location>
</feature>
<feature type="compositionally biased region" description="Polar residues" evidence="2">
    <location>
        <begin position="454"/>
        <end position="464"/>
    </location>
</feature>
<keyword evidence="5" id="KW-1185">Reference proteome</keyword>
<feature type="compositionally biased region" description="Low complexity" evidence="2">
    <location>
        <begin position="400"/>
        <end position="449"/>
    </location>
</feature>
<evidence type="ECO:0000313" key="4">
    <source>
        <dbReference type="EMBL" id="KAF2073451.1"/>
    </source>
</evidence>
<organism evidence="4 5">
    <name type="scientific">Polysphondylium violaceum</name>
    <dbReference type="NCBI Taxonomy" id="133409"/>
    <lineage>
        <taxon>Eukaryota</taxon>
        <taxon>Amoebozoa</taxon>
        <taxon>Evosea</taxon>
        <taxon>Eumycetozoa</taxon>
        <taxon>Dictyostelia</taxon>
        <taxon>Dictyosteliales</taxon>
        <taxon>Dictyosteliaceae</taxon>
        <taxon>Polysphondylium</taxon>
    </lineage>
</organism>
<dbReference type="GO" id="GO:0051016">
    <property type="term" value="P:barbed-end actin filament capping"/>
    <property type="evidence" value="ECO:0007669"/>
    <property type="project" value="TreeGrafter"/>
</dbReference>
<dbReference type="GO" id="GO:0051014">
    <property type="term" value="P:actin filament severing"/>
    <property type="evidence" value="ECO:0007669"/>
    <property type="project" value="TreeGrafter"/>
</dbReference>
<gene>
    <name evidence="4" type="ORF">CYY_005236</name>
</gene>
<proteinExistence type="predicted"/>
<dbReference type="PRINTS" id="PR00597">
    <property type="entry name" value="GELSOLIN"/>
</dbReference>
<name>A0A8J4Q3K9_9MYCE</name>
<dbReference type="Gene3D" id="1.10.950.10">
    <property type="entry name" value="Villin headpiece domain"/>
    <property type="match status" value="1"/>
</dbReference>
<sequence length="1326" mass="145527">MNGSTKTSSSTTTTGKSRIPVRKTTPTSTTLTTKSSGISPKSTTTTTTITTSKIPSRTSLTSASSLSKNTTTTTSSTSSSSSSSSTRVTKATTITSTKTITTSTSSKQQQQQIEENIVDKLQSVNITTEEDEVHESYSVSSKSIQDTSAIEAESTTTLVLEENQSFPPSIATSSSSESGLKKPVSTTTISKIPTGSGIKKPVSSTTTTATKTSTIAQRSTLATSKISTTSSAKSSSIVSSSSSSSSSTTTATATATKSKAIGTSASTKVSTLSIKKPTTTILTAEKKVDVSPAIKKPTTTTTTPSKPTTTAAIKKPVATTTTIKKPTAATTIKKPASATTIKKPAASAATKPAATTIKKPAATTTIKKPATTTTIKKPAATSTLKKPATAATSTIKKPATLAAKKPAPTVIKTTTSSTAAASKVSLATPTKATPVSTPIKTISTTTKSILGSPMENQQMLSSVKGSRPAGPANRKKPTVNPVRNLAGKQSTTTNSSKLSSALIKSNYVTGFGLLASVNNGTEAADQLKKLNHVNSSGNSSSSSSSLRLIKFNGKKSIVGRLVEVSSHSIKSNCCFVLDAGQKIYEWRGQKSSKVQQAMALDLSGRIRNKERGSRSQSIVIEDGKHSPSEQEFWELLSVKSRPKDIVEESQEEEKKSKIKDILYCLINNSNGQQVTTTTTTTSTTTTSSNKTPIKTPVKRSITTPSSLKKPTTPSTPQQQQPLSTFPLKADQIKNPNGKNGLIKEMLKSSNSYILDSVTEIYLWVGKETEDFIRKQSMAKAQEIQAIRKNRPAWVTIQRIVEGAETELFKEKFMDWSKSLPISMAPIPKGRVAETKKEEFKVESIKLNQTLPHSFTTVIDDYKGVVQVWRVRNHNMEPIPNHLYGHFFDGESYVIIYKYIHRNKEVNLTYFWQGKKSTINEKGESARLAVDMDDILQLGVTKKIRVVQNKEPIHFLNIFGGFIIIHSGVLELEKVKDVGILSLKPRAMYHIRSCNHFDSNSNWRVIELDNVSSKNLNTNDWFIIKTNQDRYYVWKGLNSNTSNDNRLESIVNKLIVSKDNNSNSNDGESIKQESIESLDHTLIICNENEEPNSFWKYIDQQDGAIGNIDYFRDIQLLQPIMYQCSLSSGTFTVDRVFEWDQDDLDDEDVMIFDCHTMVYLWIGRRSTQDERKVSMTVVLDLIKKINVESRLKLIKDKQAQQQQMDGADDIVNDIDINLEDYVYLVDSGLEPLEFTKYFHDSWDTRKSRGINQSATTLIKVAEYLKALNRTYTLQELRNNPPRALDSTKLENYLSDQDFESIFKMDKSTFSQQKLWNQEKLKKSVGLF</sequence>
<dbReference type="CDD" id="cd11293">
    <property type="entry name" value="gelsolin_S4_like"/>
    <property type="match status" value="1"/>
</dbReference>
<dbReference type="InterPro" id="IPR007123">
    <property type="entry name" value="Gelsolin-like_dom"/>
</dbReference>
<dbReference type="Pfam" id="PF02209">
    <property type="entry name" value="VHP"/>
    <property type="match status" value="1"/>
</dbReference>
<dbReference type="SMART" id="SM00262">
    <property type="entry name" value="GEL"/>
    <property type="match status" value="5"/>
</dbReference>
<dbReference type="InterPro" id="IPR036886">
    <property type="entry name" value="Villin_headpiece_dom_sf"/>
</dbReference>
<evidence type="ECO:0000256" key="2">
    <source>
        <dbReference type="SAM" id="MobiDB-lite"/>
    </source>
</evidence>
<dbReference type="OrthoDB" id="6375767at2759"/>
<feature type="region of interest" description="Disordered" evidence="2">
    <location>
        <begin position="1"/>
        <end position="91"/>
    </location>
</feature>
<feature type="compositionally biased region" description="Low complexity" evidence="2">
    <location>
        <begin position="24"/>
        <end position="91"/>
    </location>
</feature>
<dbReference type="SMART" id="SM00153">
    <property type="entry name" value="VHP"/>
    <property type="match status" value="1"/>
</dbReference>
<feature type="compositionally biased region" description="Polar residues" evidence="2">
    <location>
        <begin position="184"/>
        <end position="193"/>
    </location>
</feature>
<dbReference type="SUPFAM" id="SSF55753">
    <property type="entry name" value="Actin depolymerizing proteins"/>
    <property type="match status" value="5"/>
</dbReference>
<dbReference type="SUPFAM" id="SSF47050">
    <property type="entry name" value="VHP, Villin headpiece domain"/>
    <property type="match status" value="1"/>
</dbReference>
<dbReference type="GO" id="GO:0005546">
    <property type="term" value="F:phosphatidylinositol-4,5-bisphosphate binding"/>
    <property type="evidence" value="ECO:0007669"/>
    <property type="project" value="TreeGrafter"/>
</dbReference>
<dbReference type="Pfam" id="PF00626">
    <property type="entry name" value="Gelsolin"/>
    <property type="match status" value="4"/>
</dbReference>